<gene>
    <name evidence="3" type="ORF">PT974_11125</name>
</gene>
<dbReference type="PANTHER" id="PTHR31896">
    <property type="entry name" value="FAMILY REGULATORY PROTEIN, PUTATIVE (AFU_ORTHOLOGUE AFUA_3G14730)-RELATED"/>
    <property type="match status" value="1"/>
</dbReference>
<name>A0ABR0S4B8_9HYPO</name>
<feature type="domain" description="Trichothecene 3-O-acetyltransferase-like N-terminal" evidence="2">
    <location>
        <begin position="25"/>
        <end position="176"/>
    </location>
</feature>
<dbReference type="Gene3D" id="3.30.559.10">
    <property type="entry name" value="Chloramphenicol acetyltransferase-like domain"/>
    <property type="match status" value="2"/>
</dbReference>
<reference evidence="3 4" key="1">
    <citation type="submission" date="2024-01" db="EMBL/GenBank/DDBJ databases">
        <title>Complete genome of Cladobotryum mycophilum ATHUM6906.</title>
        <authorList>
            <person name="Christinaki A.C."/>
            <person name="Myridakis A.I."/>
            <person name="Kouvelis V.N."/>
        </authorList>
    </citation>
    <scope>NUCLEOTIDE SEQUENCE [LARGE SCALE GENOMIC DNA]</scope>
    <source>
        <strain evidence="3 4">ATHUM6906</strain>
    </source>
</reference>
<dbReference type="PANTHER" id="PTHR31896:SF64">
    <property type="entry name" value="TRICHOTHECENE 3-O-ACETYLTRANSFERASE"/>
    <property type="match status" value="1"/>
</dbReference>
<protein>
    <submittedName>
        <fullName evidence="3">Trichothecene 3-O-acetyltransferase</fullName>
    </submittedName>
</protein>
<evidence type="ECO:0000259" key="2">
    <source>
        <dbReference type="Pfam" id="PF22664"/>
    </source>
</evidence>
<comment type="caution">
    <text evidence="3">The sequence shown here is derived from an EMBL/GenBank/DDBJ whole genome shotgun (WGS) entry which is preliminary data.</text>
</comment>
<keyword evidence="1" id="KW-0808">Transferase</keyword>
<keyword evidence="4" id="KW-1185">Reference proteome</keyword>
<dbReference type="InterPro" id="IPR054710">
    <property type="entry name" value="Tri101-like_N"/>
</dbReference>
<evidence type="ECO:0000256" key="1">
    <source>
        <dbReference type="ARBA" id="ARBA00022679"/>
    </source>
</evidence>
<dbReference type="InterPro" id="IPR051283">
    <property type="entry name" value="Sec_Metabolite_Acyltrans"/>
</dbReference>
<sequence length="459" mass="51161">MSRHNPIGNDFHVDSMAQLQSWRDVYTHMCLFFEVDDASHPTIIDTLNQGLAKLTAGFPWVAGQTVNEGAEPGKSGTFKVKPYHDTPPLIVKDLRDDSSAPTMADLKAAKFPFRMLDEAVFAPRRAFVLTKREDYPTLLLQANFIQGGLVLTFSGSHIMMDAIGQDQVVCLFAKACRNEAFTSDELSAGNLDRKSLIPLLDDDYTPGPEIEHQLVKPKPAAAPVKPTDMCSGQWCYFHLSPSSLKAIKAIAMDTKSESTPYVSTDDAISTFIWQSVVRSRLSRYGPETTSTMGRSVDVRRYLGIPKNHPGLVQNLAYITYTAQELTELPLGAIASGLRAKVDPGTSDIAWRTRAAATYLTRTENTATFNFLATFKRPTTDVLMSSWGNVKCPTENFGPILGQPEVLRMLRWAPVENMFYTALETEKYGGGRLAGLYLRDDDLKRLKEDKEWEKYMTYIG</sequence>
<evidence type="ECO:0000313" key="4">
    <source>
        <dbReference type="Proteomes" id="UP001338125"/>
    </source>
</evidence>
<dbReference type="InterPro" id="IPR023213">
    <property type="entry name" value="CAT-like_dom_sf"/>
</dbReference>
<dbReference type="EMBL" id="JAVFKD010000016">
    <property type="protein sequence ID" value="KAK5987010.1"/>
    <property type="molecule type" value="Genomic_DNA"/>
</dbReference>
<accession>A0ABR0S4B8</accession>
<organism evidence="3 4">
    <name type="scientific">Cladobotryum mycophilum</name>
    <dbReference type="NCBI Taxonomy" id="491253"/>
    <lineage>
        <taxon>Eukaryota</taxon>
        <taxon>Fungi</taxon>
        <taxon>Dikarya</taxon>
        <taxon>Ascomycota</taxon>
        <taxon>Pezizomycotina</taxon>
        <taxon>Sordariomycetes</taxon>
        <taxon>Hypocreomycetidae</taxon>
        <taxon>Hypocreales</taxon>
        <taxon>Hypocreaceae</taxon>
        <taxon>Cladobotryum</taxon>
    </lineage>
</organism>
<dbReference type="Proteomes" id="UP001338125">
    <property type="component" value="Unassembled WGS sequence"/>
</dbReference>
<proteinExistence type="predicted"/>
<dbReference type="Pfam" id="PF22664">
    <property type="entry name" value="TRI-like_N"/>
    <property type="match status" value="1"/>
</dbReference>
<evidence type="ECO:0000313" key="3">
    <source>
        <dbReference type="EMBL" id="KAK5987010.1"/>
    </source>
</evidence>